<gene>
    <name evidence="2" type="ORF">J1605_001731</name>
</gene>
<dbReference type="SUPFAM" id="SSF54373">
    <property type="entry name" value="FAD-linked reductases, C-terminal domain"/>
    <property type="match status" value="1"/>
</dbReference>
<evidence type="ECO:0000313" key="3">
    <source>
        <dbReference type="Proteomes" id="UP001159641"/>
    </source>
</evidence>
<accession>A0AB34HXU1</accession>
<feature type="compositionally biased region" description="Pro residues" evidence="1">
    <location>
        <begin position="240"/>
        <end position="265"/>
    </location>
</feature>
<evidence type="ECO:0000313" key="2">
    <source>
        <dbReference type="EMBL" id="KAJ8797636.1"/>
    </source>
</evidence>
<proteinExistence type="predicted"/>
<name>A0AB34HXU1_ESCRO</name>
<feature type="region of interest" description="Disordered" evidence="1">
    <location>
        <begin position="32"/>
        <end position="69"/>
    </location>
</feature>
<dbReference type="AlphaFoldDB" id="A0AB34HXU1"/>
<feature type="region of interest" description="Disordered" evidence="1">
    <location>
        <begin position="193"/>
        <end position="319"/>
    </location>
</feature>
<feature type="compositionally biased region" description="Basic and acidic residues" evidence="1">
    <location>
        <begin position="45"/>
        <end position="56"/>
    </location>
</feature>
<sequence length="405" mass="42291">MSCGGTPAPAPGGACPALRFCDPARFRSLTEAGSGRVRPSGPAHFAERRVPREKALRAPSPGQRQPGLRTDDLRALVSARSLLLHIYPPGLRSNKSPAPTRTCQNGRSFLQVSPSPPTAAERDLAGWGARVSRVKQPSGWAAAIFPQRTLTGGRRAARLKRCDCCPSHVRRAERRLKGTSSVKRLLGANAAPFRLSPPLSRAPGPLQAARRPPSPASGPREAAAPGGAAGGGGRSREGPRPAPPRPAPPRQPPGPAQRCPPPLTPGPRRGTRGRPGSGRRAAPAAVRAPGPARPSTGLCPAGSQVGPASGAPLPASARRSVLPEQRRLLSPVQLALPDTRSPSSSLKPTFQACDVGSLLGKEAFWKKKDYRGCVIIEGEDTPISITLDDTKPDGPLPATMAFILA</sequence>
<feature type="compositionally biased region" description="Low complexity" evidence="1">
    <location>
        <begin position="306"/>
        <end position="319"/>
    </location>
</feature>
<dbReference type="Proteomes" id="UP001159641">
    <property type="component" value="Unassembled WGS sequence"/>
</dbReference>
<dbReference type="EMBL" id="JAIQCJ010000177">
    <property type="protein sequence ID" value="KAJ8797636.1"/>
    <property type="molecule type" value="Genomic_DNA"/>
</dbReference>
<organism evidence="2 3">
    <name type="scientific">Eschrichtius robustus</name>
    <name type="common">California gray whale</name>
    <name type="synonym">Eschrichtius gibbosus</name>
    <dbReference type="NCBI Taxonomy" id="9764"/>
    <lineage>
        <taxon>Eukaryota</taxon>
        <taxon>Metazoa</taxon>
        <taxon>Chordata</taxon>
        <taxon>Craniata</taxon>
        <taxon>Vertebrata</taxon>
        <taxon>Euteleostomi</taxon>
        <taxon>Mammalia</taxon>
        <taxon>Eutheria</taxon>
        <taxon>Laurasiatheria</taxon>
        <taxon>Artiodactyla</taxon>
        <taxon>Whippomorpha</taxon>
        <taxon>Cetacea</taxon>
        <taxon>Mysticeti</taxon>
        <taxon>Eschrichtiidae</taxon>
        <taxon>Eschrichtius</taxon>
    </lineage>
</organism>
<keyword evidence="3" id="KW-1185">Reference proteome</keyword>
<protein>
    <submittedName>
        <fullName evidence="2">Uncharacterized protein</fullName>
    </submittedName>
</protein>
<comment type="caution">
    <text evidence="2">The sequence shown here is derived from an EMBL/GenBank/DDBJ whole genome shotgun (WGS) entry which is preliminary data.</text>
</comment>
<reference evidence="2 3" key="1">
    <citation type="submission" date="2022-11" db="EMBL/GenBank/DDBJ databases">
        <title>Whole genome sequence of Eschrichtius robustus ER-17-0199.</title>
        <authorList>
            <person name="Bruniche-Olsen A."/>
            <person name="Black A.N."/>
            <person name="Fields C.J."/>
            <person name="Walden K."/>
            <person name="Dewoody J.A."/>
        </authorList>
    </citation>
    <scope>NUCLEOTIDE SEQUENCE [LARGE SCALE GENOMIC DNA]</scope>
    <source>
        <strain evidence="2">ER-17-0199</strain>
        <tissue evidence="2">Blubber</tissue>
    </source>
</reference>
<feature type="compositionally biased region" description="Low complexity" evidence="1">
    <location>
        <begin position="278"/>
        <end position="294"/>
    </location>
</feature>
<feature type="compositionally biased region" description="Low complexity" evidence="1">
    <location>
        <begin position="207"/>
        <end position="226"/>
    </location>
</feature>
<evidence type="ECO:0000256" key="1">
    <source>
        <dbReference type="SAM" id="MobiDB-lite"/>
    </source>
</evidence>
<dbReference type="Gene3D" id="3.90.660.10">
    <property type="match status" value="1"/>
</dbReference>